<dbReference type="Proteomes" id="UP000001338">
    <property type="component" value="Unassembled WGS sequence"/>
</dbReference>
<accession>A0A828Z4C1</accession>
<name>A0A828Z4C1_9LEPT</name>
<evidence type="ECO:0000313" key="1">
    <source>
        <dbReference type="EMBL" id="EKR65116.1"/>
    </source>
</evidence>
<proteinExistence type="predicted"/>
<organism evidence="1 2">
    <name type="scientific">Leptospira weilii str. 2006001853</name>
    <dbReference type="NCBI Taxonomy" id="1001589"/>
    <lineage>
        <taxon>Bacteria</taxon>
        <taxon>Pseudomonadati</taxon>
        <taxon>Spirochaetota</taxon>
        <taxon>Spirochaetia</taxon>
        <taxon>Leptospirales</taxon>
        <taxon>Leptospiraceae</taxon>
        <taxon>Leptospira</taxon>
    </lineage>
</organism>
<gene>
    <name evidence="1" type="ORF">LEP1GSC036_0252</name>
</gene>
<protein>
    <submittedName>
        <fullName evidence="1">Uncharacterized protein</fullName>
    </submittedName>
</protein>
<reference evidence="1 2" key="1">
    <citation type="submission" date="2012-10" db="EMBL/GenBank/DDBJ databases">
        <authorList>
            <person name="Harkins D.M."/>
            <person name="Durkin A.S."/>
            <person name="Brinkac L.M."/>
            <person name="Haft D.H."/>
            <person name="Selengut J.D."/>
            <person name="Sanka R."/>
            <person name="DePew J."/>
            <person name="Purushe J."/>
            <person name="Whelen A.C."/>
            <person name="Vinetz J.M."/>
            <person name="Sutton G.G."/>
            <person name="Nierman W.C."/>
            <person name="Fouts D.E."/>
        </authorList>
    </citation>
    <scope>NUCLEOTIDE SEQUENCE [LARGE SCALE GENOMIC DNA]</scope>
    <source>
        <strain evidence="1 2">2006001853</strain>
    </source>
</reference>
<sequence length="44" mass="4836">MAHGATHTGAMCLSFILLTIVPSILKPVPKETQCVMRRSRKIAQ</sequence>
<dbReference type="EMBL" id="AFLV02000023">
    <property type="protein sequence ID" value="EKR65116.1"/>
    <property type="molecule type" value="Genomic_DNA"/>
</dbReference>
<evidence type="ECO:0000313" key="2">
    <source>
        <dbReference type="Proteomes" id="UP000001338"/>
    </source>
</evidence>
<dbReference type="AlphaFoldDB" id="A0A828Z4C1"/>
<comment type="caution">
    <text evidence="1">The sequence shown here is derived from an EMBL/GenBank/DDBJ whole genome shotgun (WGS) entry which is preliminary data.</text>
</comment>